<organism evidence="2 3">
    <name type="scientific">Paludibacterium paludis</name>
    <dbReference type="NCBI Taxonomy" id="1225769"/>
    <lineage>
        <taxon>Bacteria</taxon>
        <taxon>Pseudomonadati</taxon>
        <taxon>Pseudomonadota</taxon>
        <taxon>Betaproteobacteria</taxon>
        <taxon>Neisseriales</taxon>
        <taxon>Chromobacteriaceae</taxon>
        <taxon>Paludibacterium</taxon>
    </lineage>
</organism>
<dbReference type="SUPFAM" id="SSF52833">
    <property type="entry name" value="Thioredoxin-like"/>
    <property type="match status" value="1"/>
</dbReference>
<evidence type="ECO:0008006" key="4">
    <source>
        <dbReference type="Google" id="ProtNLM"/>
    </source>
</evidence>
<evidence type="ECO:0000313" key="3">
    <source>
        <dbReference type="Proteomes" id="UP000645257"/>
    </source>
</evidence>
<feature type="chain" id="PRO_5037181488" description="CopG family transcriptional regulator" evidence="1">
    <location>
        <begin position="23"/>
        <end position="145"/>
    </location>
</feature>
<name>A0A918P685_9NEIS</name>
<comment type="caution">
    <text evidence="2">The sequence shown here is derived from an EMBL/GenBank/DDBJ whole genome shotgun (WGS) entry which is preliminary data.</text>
</comment>
<accession>A0A918P685</accession>
<gene>
    <name evidence="2" type="ORF">GCM10011289_31000</name>
</gene>
<dbReference type="Proteomes" id="UP000645257">
    <property type="component" value="Unassembled WGS sequence"/>
</dbReference>
<dbReference type="AlphaFoldDB" id="A0A918P685"/>
<keyword evidence="1" id="KW-0732">Signal</keyword>
<evidence type="ECO:0000256" key="1">
    <source>
        <dbReference type="SAM" id="SignalP"/>
    </source>
</evidence>
<dbReference type="InterPro" id="IPR007332">
    <property type="entry name" value="DUF411"/>
</dbReference>
<sequence>MSVLRLFLSAAVLSVSSSVAFAAIPATVYKSPTCGCCEAYIAYLNQHGFKVRAINSDDMNGIKKRLGVTPGMGSCHTVEIAGYAVEGHVPVAAIRKLLVSRPKVTGIAVPGMPQNSPGMGVEQPGALPVYTMTRDQRTDVLFGRF</sequence>
<proteinExistence type="predicted"/>
<dbReference type="RefSeq" id="WP_189535986.1">
    <property type="nucleotide sequence ID" value="NZ_BMYX01000021.1"/>
</dbReference>
<reference evidence="2" key="1">
    <citation type="journal article" date="2014" name="Int. J. Syst. Evol. Microbiol.">
        <title>Complete genome sequence of Corynebacterium casei LMG S-19264T (=DSM 44701T), isolated from a smear-ripened cheese.</title>
        <authorList>
            <consortium name="US DOE Joint Genome Institute (JGI-PGF)"/>
            <person name="Walter F."/>
            <person name="Albersmeier A."/>
            <person name="Kalinowski J."/>
            <person name="Ruckert C."/>
        </authorList>
    </citation>
    <scope>NUCLEOTIDE SEQUENCE</scope>
    <source>
        <strain evidence="2">KCTC 32182</strain>
    </source>
</reference>
<feature type="signal peptide" evidence="1">
    <location>
        <begin position="1"/>
        <end position="22"/>
    </location>
</feature>
<dbReference type="InterPro" id="IPR036249">
    <property type="entry name" value="Thioredoxin-like_sf"/>
</dbReference>
<reference evidence="2" key="2">
    <citation type="submission" date="2020-09" db="EMBL/GenBank/DDBJ databases">
        <authorList>
            <person name="Sun Q."/>
            <person name="Kim S."/>
        </authorList>
    </citation>
    <scope>NUCLEOTIDE SEQUENCE</scope>
    <source>
        <strain evidence="2">KCTC 32182</strain>
    </source>
</reference>
<keyword evidence="3" id="KW-1185">Reference proteome</keyword>
<dbReference type="EMBL" id="BMYX01000021">
    <property type="protein sequence ID" value="GGY25241.1"/>
    <property type="molecule type" value="Genomic_DNA"/>
</dbReference>
<evidence type="ECO:0000313" key="2">
    <source>
        <dbReference type="EMBL" id="GGY25241.1"/>
    </source>
</evidence>
<protein>
    <recommendedName>
        <fullName evidence="4">CopG family transcriptional regulator</fullName>
    </recommendedName>
</protein>
<dbReference type="Pfam" id="PF04214">
    <property type="entry name" value="DUF411"/>
    <property type="match status" value="1"/>
</dbReference>